<dbReference type="EMBL" id="KZ293484">
    <property type="protein sequence ID" value="PBK60628.1"/>
    <property type="molecule type" value="Genomic_DNA"/>
</dbReference>
<feature type="region of interest" description="Disordered" evidence="1">
    <location>
        <begin position="335"/>
        <end position="354"/>
    </location>
</feature>
<dbReference type="Pfam" id="PF20414">
    <property type="entry name" value="DUF6698"/>
    <property type="match status" value="1"/>
</dbReference>
<gene>
    <name evidence="2" type="ORF">ARMSODRAFT_965918</name>
</gene>
<proteinExistence type="predicted"/>
<feature type="compositionally biased region" description="Polar residues" evidence="1">
    <location>
        <begin position="379"/>
        <end position="394"/>
    </location>
</feature>
<organism evidence="2 3">
    <name type="scientific">Armillaria solidipes</name>
    <dbReference type="NCBI Taxonomy" id="1076256"/>
    <lineage>
        <taxon>Eukaryota</taxon>
        <taxon>Fungi</taxon>
        <taxon>Dikarya</taxon>
        <taxon>Basidiomycota</taxon>
        <taxon>Agaricomycotina</taxon>
        <taxon>Agaricomycetes</taxon>
        <taxon>Agaricomycetidae</taxon>
        <taxon>Agaricales</taxon>
        <taxon>Marasmiineae</taxon>
        <taxon>Physalacriaceae</taxon>
        <taxon>Armillaria</taxon>
    </lineage>
</organism>
<protein>
    <submittedName>
        <fullName evidence="2">Uncharacterized protein</fullName>
    </submittedName>
</protein>
<feature type="compositionally biased region" description="Pro residues" evidence="1">
    <location>
        <begin position="411"/>
        <end position="422"/>
    </location>
</feature>
<feature type="region of interest" description="Disordered" evidence="1">
    <location>
        <begin position="38"/>
        <end position="73"/>
    </location>
</feature>
<evidence type="ECO:0000313" key="3">
    <source>
        <dbReference type="Proteomes" id="UP000218334"/>
    </source>
</evidence>
<evidence type="ECO:0000313" key="2">
    <source>
        <dbReference type="EMBL" id="PBK60628.1"/>
    </source>
</evidence>
<sequence>MPTEDEIIKQAGRWFARSLDPFINVKNAIVVGMKVRESAESGEEGDEEEEEDIVAPDSAEKEENELTELEDVEENPTVDIDHRSQQCFNTFIASKDQDFVNACKLLVNCDDDLTRLNKLLKALQASSNSARSDDTGKVLPDTLKLLKRDRKHTFKEPVPEHKSEFGFNHEDIARFLIPIDDKNTFDLDPAAYMEAVLNGEVSNEWWCLPLFLFDEDLVQPEKPTAGIFQGYILVRFFCHIFLGNGLPERQGKTNGRDTVATRHGMTVVTGHHIAYAATQARYCMGTAEKWQQFDGGFDLWRFFWSIVDFFEGEDRDDSADEILTWWNKEVFSTRNAMKSKEEKSSAPPPTSRYAIIQQERRQAKKLRHEAKVQEDRQQDQAVSPHTTSLSQRPAPSQQQPHPISPQHLQPSPSPQHQRPPSPQYQRRSQSPPRRREEHSHSAQGRQREHYRQRSRSPGQPRYRIIDDSETRCSRSPHPGSGSRSLHLSSHVVNSHDDESDLSQPQPESPVPHATLQRLRRHQADHPSASTSRTSHSAQEEQRSSRSSRDRPEASLPRHSNQKQPAAVGQAESRIEMKKRKARK</sequence>
<feature type="compositionally biased region" description="Basic and acidic residues" evidence="1">
    <location>
        <begin position="537"/>
        <end position="552"/>
    </location>
</feature>
<accession>A0A2H3B3Q8</accession>
<dbReference type="STRING" id="1076256.A0A2H3B3Q8"/>
<feature type="compositionally biased region" description="Basic and acidic residues" evidence="1">
    <location>
        <begin position="433"/>
        <end position="451"/>
    </location>
</feature>
<evidence type="ECO:0000256" key="1">
    <source>
        <dbReference type="SAM" id="MobiDB-lite"/>
    </source>
</evidence>
<dbReference type="AlphaFoldDB" id="A0A2H3B3Q8"/>
<keyword evidence="3" id="KW-1185">Reference proteome</keyword>
<feature type="compositionally biased region" description="Low complexity" evidence="1">
    <location>
        <begin position="395"/>
        <end position="410"/>
    </location>
</feature>
<feature type="compositionally biased region" description="Basic and acidic residues" evidence="1">
    <location>
        <begin position="463"/>
        <end position="472"/>
    </location>
</feature>
<feature type="compositionally biased region" description="Acidic residues" evidence="1">
    <location>
        <begin position="40"/>
        <end position="73"/>
    </location>
</feature>
<feature type="compositionally biased region" description="Basic and acidic residues" evidence="1">
    <location>
        <begin position="369"/>
        <end position="378"/>
    </location>
</feature>
<dbReference type="Proteomes" id="UP000218334">
    <property type="component" value="Unassembled WGS sequence"/>
</dbReference>
<name>A0A2H3B3Q8_9AGAR</name>
<feature type="compositionally biased region" description="Low complexity" evidence="1">
    <location>
        <begin position="473"/>
        <end position="492"/>
    </location>
</feature>
<feature type="region of interest" description="Disordered" evidence="1">
    <location>
        <begin position="360"/>
        <end position="583"/>
    </location>
</feature>
<dbReference type="InterPro" id="IPR046521">
    <property type="entry name" value="DUF6698"/>
</dbReference>
<reference evidence="3" key="1">
    <citation type="journal article" date="2017" name="Nat. Ecol. Evol.">
        <title>Genome expansion and lineage-specific genetic innovations in the forest pathogenic fungi Armillaria.</title>
        <authorList>
            <person name="Sipos G."/>
            <person name="Prasanna A.N."/>
            <person name="Walter M.C."/>
            <person name="O'Connor E."/>
            <person name="Balint B."/>
            <person name="Krizsan K."/>
            <person name="Kiss B."/>
            <person name="Hess J."/>
            <person name="Varga T."/>
            <person name="Slot J."/>
            <person name="Riley R."/>
            <person name="Boka B."/>
            <person name="Rigling D."/>
            <person name="Barry K."/>
            <person name="Lee J."/>
            <person name="Mihaltcheva S."/>
            <person name="LaButti K."/>
            <person name="Lipzen A."/>
            <person name="Waldron R."/>
            <person name="Moloney N.M."/>
            <person name="Sperisen C."/>
            <person name="Kredics L."/>
            <person name="Vagvoelgyi C."/>
            <person name="Patrignani A."/>
            <person name="Fitzpatrick D."/>
            <person name="Nagy I."/>
            <person name="Doyle S."/>
            <person name="Anderson J.B."/>
            <person name="Grigoriev I.V."/>
            <person name="Gueldener U."/>
            <person name="Muensterkoetter M."/>
            <person name="Nagy L.G."/>
        </authorList>
    </citation>
    <scope>NUCLEOTIDE SEQUENCE [LARGE SCALE GENOMIC DNA]</scope>
    <source>
        <strain evidence="3">28-4</strain>
    </source>
</reference>